<feature type="transmembrane region" description="Helical" evidence="6">
    <location>
        <begin position="111"/>
        <end position="130"/>
    </location>
</feature>
<feature type="transmembrane region" description="Helical" evidence="6">
    <location>
        <begin position="185"/>
        <end position="205"/>
    </location>
</feature>
<evidence type="ECO:0000256" key="6">
    <source>
        <dbReference type="RuleBase" id="RU363041"/>
    </source>
</evidence>
<dbReference type="EMBL" id="PKUS01000002">
    <property type="protein sequence ID" value="PLW70476.1"/>
    <property type="molecule type" value="Genomic_DNA"/>
</dbReference>
<proteinExistence type="inferred from homology"/>
<evidence type="ECO:0000256" key="4">
    <source>
        <dbReference type="ARBA" id="ARBA00022989"/>
    </source>
</evidence>
<protein>
    <recommendedName>
        <fullName evidence="6">Probable membrane transporter protein</fullName>
    </recommendedName>
</protein>
<keyword evidence="3 6" id="KW-0812">Transmembrane</keyword>
<dbReference type="GO" id="GO:0005886">
    <property type="term" value="C:plasma membrane"/>
    <property type="evidence" value="ECO:0007669"/>
    <property type="project" value="UniProtKB-SubCell"/>
</dbReference>
<evidence type="ECO:0000256" key="3">
    <source>
        <dbReference type="ARBA" id="ARBA00022692"/>
    </source>
</evidence>
<keyword evidence="5 6" id="KW-0472">Membrane</keyword>
<comment type="caution">
    <text evidence="7">The sequence shown here is derived from an EMBL/GenBank/DDBJ whole genome shotgun (WGS) entry which is preliminary data.</text>
</comment>
<dbReference type="PANTHER" id="PTHR43483">
    <property type="entry name" value="MEMBRANE TRANSPORTER PROTEIN HI_0806-RELATED"/>
    <property type="match status" value="1"/>
</dbReference>
<feature type="transmembrane region" description="Helical" evidence="6">
    <location>
        <begin position="49"/>
        <end position="68"/>
    </location>
</feature>
<comment type="similarity">
    <text evidence="2 6">Belongs to the 4-toluene sulfonate uptake permease (TSUP) (TC 2.A.102) family.</text>
</comment>
<comment type="subcellular location">
    <subcellularLocation>
        <location evidence="6">Cell membrane</location>
        <topology evidence="6">Multi-pass membrane protein</topology>
    </subcellularLocation>
    <subcellularLocation>
        <location evidence="1">Membrane</location>
        <topology evidence="1">Multi-pass membrane protein</topology>
    </subcellularLocation>
</comment>
<keyword evidence="4 6" id="KW-1133">Transmembrane helix</keyword>
<gene>
    <name evidence="7" type="ORF">C0039_04580</name>
</gene>
<evidence type="ECO:0000256" key="2">
    <source>
        <dbReference type="ARBA" id="ARBA00009142"/>
    </source>
</evidence>
<feature type="transmembrane region" description="Helical" evidence="6">
    <location>
        <begin position="249"/>
        <end position="266"/>
    </location>
</feature>
<keyword evidence="6" id="KW-1003">Cell membrane</keyword>
<feature type="transmembrane region" description="Helical" evidence="6">
    <location>
        <begin position="88"/>
        <end position="106"/>
    </location>
</feature>
<feature type="transmembrane region" description="Helical" evidence="6">
    <location>
        <begin position="217"/>
        <end position="237"/>
    </location>
</feature>
<evidence type="ECO:0000256" key="5">
    <source>
        <dbReference type="ARBA" id="ARBA00023136"/>
    </source>
</evidence>
<dbReference type="AlphaFoldDB" id="A0A2N5X7K6"/>
<feature type="transmembrane region" description="Helical" evidence="6">
    <location>
        <begin position="150"/>
        <end position="173"/>
    </location>
</feature>
<dbReference type="Pfam" id="PF01925">
    <property type="entry name" value="TauE"/>
    <property type="match status" value="1"/>
</dbReference>
<accession>A0A2N5X7K6</accession>
<dbReference type="OrthoDB" id="457670at2"/>
<sequence>MEGLLPLVFTMLATGVVAGLIAGLLGVGGGIVIVPVLDAALAIRGVDPAIRMHVAVGTSLATIIFTSMSSARAHHARGAVDMKLVKQWGPFIFVGSMMGSVVAAAVDSSVLAAIFGVVALLIAIQMLLPLEDYRPWKEVPRGPGGIITPSMIGGLSAMMGIGGGTFSVATLTMMSQPIHRAVGTAALFGLLIAVPGTLGFIVNGWGDPRLPAANIGYVNLVGVALIAPMTVMMAPLGARLAHKLSRRQLSLAFGVFLGIVALRMLLRATGILT</sequence>
<name>A0A2N5X7K6_9GAMM</name>
<organism evidence="7 8">
    <name type="scientific">Pseudohalioglobus lutimaris</name>
    <dbReference type="NCBI Taxonomy" id="1737061"/>
    <lineage>
        <taxon>Bacteria</taxon>
        <taxon>Pseudomonadati</taxon>
        <taxon>Pseudomonadota</taxon>
        <taxon>Gammaproteobacteria</taxon>
        <taxon>Cellvibrionales</taxon>
        <taxon>Halieaceae</taxon>
        <taxon>Pseudohalioglobus</taxon>
    </lineage>
</organism>
<evidence type="ECO:0000256" key="1">
    <source>
        <dbReference type="ARBA" id="ARBA00004141"/>
    </source>
</evidence>
<dbReference type="RefSeq" id="WP_076000313.1">
    <property type="nucleotide sequence ID" value="NZ_PKUS01000002.1"/>
</dbReference>
<dbReference type="Proteomes" id="UP000235005">
    <property type="component" value="Unassembled WGS sequence"/>
</dbReference>
<reference evidence="7 8" key="1">
    <citation type="submission" date="2018-01" db="EMBL/GenBank/DDBJ databases">
        <title>The draft genome sequence of Halioglobus lutimaris HF004.</title>
        <authorList>
            <person name="Du Z.-J."/>
            <person name="Shi M.-J."/>
        </authorList>
    </citation>
    <scope>NUCLEOTIDE SEQUENCE [LARGE SCALE GENOMIC DNA]</scope>
    <source>
        <strain evidence="7 8">HF004</strain>
    </source>
</reference>
<dbReference type="PANTHER" id="PTHR43483:SF3">
    <property type="entry name" value="MEMBRANE TRANSPORTER PROTEIN HI_0806-RELATED"/>
    <property type="match status" value="1"/>
</dbReference>
<evidence type="ECO:0000313" key="8">
    <source>
        <dbReference type="Proteomes" id="UP000235005"/>
    </source>
</evidence>
<evidence type="ECO:0000313" key="7">
    <source>
        <dbReference type="EMBL" id="PLW70476.1"/>
    </source>
</evidence>
<dbReference type="InterPro" id="IPR002781">
    <property type="entry name" value="TM_pro_TauE-like"/>
</dbReference>
<keyword evidence="8" id="KW-1185">Reference proteome</keyword>
<feature type="transmembrane region" description="Helical" evidence="6">
    <location>
        <begin position="12"/>
        <end position="37"/>
    </location>
</feature>